<dbReference type="EMBL" id="JAKIJS010000001">
    <property type="protein sequence ID" value="MCF6136683.1"/>
    <property type="molecule type" value="Genomic_DNA"/>
</dbReference>
<name>A0ABS9GYK3_9BACL</name>
<gene>
    <name evidence="1" type="ORF">L2716_03005</name>
</gene>
<accession>A0ABS9GYK3</accession>
<dbReference type="RefSeq" id="WP_236331652.1">
    <property type="nucleotide sequence ID" value="NZ_JAKIJS010000001.1"/>
</dbReference>
<protein>
    <submittedName>
        <fullName evidence="1">Flavoprotein</fullName>
    </submittedName>
</protein>
<organism evidence="1 2">
    <name type="scientific">Pseudalkalibacillus berkeleyi</name>
    <dbReference type="NCBI Taxonomy" id="1069813"/>
    <lineage>
        <taxon>Bacteria</taxon>
        <taxon>Bacillati</taxon>
        <taxon>Bacillota</taxon>
        <taxon>Bacilli</taxon>
        <taxon>Bacillales</taxon>
        <taxon>Fictibacillaceae</taxon>
        <taxon>Pseudalkalibacillus</taxon>
    </lineage>
</organism>
<keyword evidence="2" id="KW-1185">Reference proteome</keyword>
<evidence type="ECO:0000313" key="1">
    <source>
        <dbReference type="EMBL" id="MCF6136683.1"/>
    </source>
</evidence>
<dbReference type="InterPro" id="IPR032710">
    <property type="entry name" value="NTF2-like_dom_sf"/>
</dbReference>
<dbReference type="Proteomes" id="UP001649381">
    <property type="component" value="Unassembled WGS sequence"/>
</dbReference>
<proteinExistence type="predicted"/>
<reference evidence="1 2" key="1">
    <citation type="submission" date="2022-01" db="EMBL/GenBank/DDBJ databases">
        <title>Alkalihalobacillus sp. EGI L200015, a novel bacterium isolated from a salt lake sediment.</title>
        <authorList>
            <person name="Gao L."/>
            <person name="Fang B.-Z."/>
            <person name="Li W.-J."/>
        </authorList>
    </citation>
    <scope>NUCLEOTIDE SEQUENCE [LARGE SCALE GENOMIC DNA]</scope>
    <source>
        <strain evidence="1 2">KCTC 12718</strain>
    </source>
</reference>
<evidence type="ECO:0000313" key="2">
    <source>
        <dbReference type="Proteomes" id="UP001649381"/>
    </source>
</evidence>
<dbReference type="SUPFAM" id="SSF54427">
    <property type="entry name" value="NTF2-like"/>
    <property type="match status" value="1"/>
</dbReference>
<comment type="caution">
    <text evidence="1">The sequence shown here is derived from an EMBL/GenBank/DDBJ whole genome shotgun (WGS) entry which is preliminary data.</text>
</comment>
<sequence length="144" mass="16693">MNNPNEFAQFLEEYFSGWKSCSLDSIKSHMTMDFQAREVREVKGEVLIQDYGYEESIEGWSQAFRSFEGMEVEWKIVEGYQIPLRENEMLVTFWVGLSLDGKQLETAHFFTDTIKRIAGKWKLCRSYIEAGIPVSAIPSETSLK</sequence>